<evidence type="ECO:0000256" key="6">
    <source>
        <dbReference type="ARBA" id="ARBA00022695"/>
    </source>
</evidence>
<feature type="compositionally biased region" description="Acidic residues" evidence="15">
    <location>
        <begin position="1473"/>
        <end position="1501"/>
    </location>
</feature>
<feature type="region of interest" description="Disordered" evidence="15">
    <location>
        <begin position="1427"/>
        <end position="1508"/>
    </location>
</feature>
<reference evidence="17" key="1">
    <citation type="submission" date="2014-08" db="EMBL/GenBank/DDBJ databases">
        <authorList>
            <person name="Sharma Rahul"/>
            <person name="Thines Marco"/>
        </authorList>
    </citation>
    <scope>NUCLEOTIDE SEQUENCE</scope>
</reference>
<keyword evidence="9" id="KW-0460">Magnesium</keyword>
<feature type="compositionally biased region" description="Acidic residues" evidence="15">
    <location>
        <begin position="303"/>
        <end position="321"/>
    </location>
</feature>
<dbReference type="Gene3D" id="3.30.70.2850">
    <property type="match status" value="1"/>
</dbReference>
<evidence type="ECO:0000256" key="15">
    <source>
        <dbReference type="SAM" id="MobiDB-lite"/>
    </source>
</evidence>
<dbReference type="CDD" id="cd02735">
    <property type="entry name" value="RNAP_I_Rpa1_C"/>
    <property type="match status" value="1"/>
</dbReference>
<comment type="similarity">
    <text evidence="2 14">Belongs to the RNA polymerase beta' chain family.</text>
</comment>
<evidence type="ECO:0000313" key="17">
    <source>
        <dbReference type="EMBL" id="CDZ97905.1"/>
    </source>
</evidence>
<evidence type="ECO:0000256" key="10">
    <source>
        <dbReference type="ARBA" id="ARBA00023163"/>
    </source>
</evidence>
<keyword evidence="10 14" id="KW-0804">Transcription</keyword>
<evidence type="ECO:0000256" key="5">
    <source>
        <dbReference type="ARBA" id="ARBA00022679"/>
    </source>
</evidence>
<dbReference type="GO" id="GO:0003899">
    <property type="term" value="F:DNA-directed RNA polymerase activity"/>
    <property type="evidence" value="ECO:0007669"/>
    <property type="project" value="UniProtKB-EC"/>
</dbReference>
<feature type="domain" description="RNA polymerase N-terminal" evidence="16">
    <location>
        <begin position="396"/>
        <end position="744"/>
    </location>
</feature>
<dbReference type="Gene3D" id="1.10.274.100">
    <property type="entry name" value="RNA polymerase Rpb1, domain 3"/>
    <property type="match status" value="1"/>
</dbReference>
<evidence type="ECO:0000256" key="13">
    <source>
        <dbReference type="ARBA" id="ARBA00053996"/>
    </source>
</evidence>
<dbReference type="InterPro" id="IPR015699">
    <property type="entry name" value="DNA-dir_RNA_pol1_lsu_N"/>
</dbReference>
<dbReference type="EC" id="2.7.7.6" evidence="14"/>
<dbReference type="Gene3D" id="3.30.1490.180">
    <property type="entry name" value="RNA polymerase ii"/>
    <property type="match status" value="1"/>
</dbReference>
<proteinExistence type="inferred from homology"/>
<dbReference type="Pfam" id="PF05000">
    <property type="entry name" value="RNA_pol_Rpb1_4"/>
    <property type="match status" value="1"/>
</dbReference>
<dbReference type="Gene3D" id="2.40.40.20">
    <property type="match status" value="1"/>
</dbReference>
<dbReference type="Gene3D" id="4.10.860.120">
    <property type="entry name" value="RNA polymerase II, clamp domain"/>
    <property type="match status" value="1"/>
</dbReference>
<evidence type="ECO:0000256" key="8">
    <source>
        <dbReference type="ARBA" id="ARBA00022833"/>
    </source>
</evidence>
<dbReference type="PANTHER" id="PTHR19376">
    <property type="entry name" value="DNA-DIRECTED RNA POLYMERASE"/>
    <property type="match status" value="1"/>
</dbReference>
<dbReference type="InterPro" id="IPR045867">
    <property type="entry name" value="DNA-dir_RpoC_beta_prime"/>
</dbReference>
<feature type="compositionally biased region" description="Basic and acidic residues" evidence="15">
    <location>
        <begin position="322"/>
        <end position="340"/>
    </location>
</feature>
<dbReference type="SMART" id="SM00663">
    <property type="entry name" value="RPOLA_N"/>
    <property type="match status" value="1"/>
</dbReference>
<feature type="compositionally biased region" description="Basic and acidic residues" evidence="15">
    <location>
        <begin position="1460"/>
        <end position="1472"/>
    </location>
</feature>
<protein>
    <recommendedName>
        <fullName evidence="14">DNA-directed RNA polymerase subunit</fullName>
        <ecNumber evidence="14">2.7.7.6</ecNumber>
    </recommendedName>
</protein>
<dbReference type="InterPro" id="IPR007066">
    <property type="entry name" value="RNA_pol_Rpb1_3"/>
</dbReference>
<evidence type="ECO:0000256" key="11">
    <source>
        <dbReference type="ARBA" id="ARBA00023242"/>
    </source>
</evidence>
<dbReference type="GO" id="GO:0046872">
    <property type="term" value="F:metal ion binding"/>
    <property type="evidence" value="ECO:0007669"/>
    <property type="project" value="UniProtKB-KW"/>
</dbReference>
<dbReference type="Gene3D" id="1.10.132.30">
    <property type="match status" value="1"/>
</dbReference>
<comment type="catalytic activity">
    <reaction evidence="12 14">
        <text>RNA(n) + a ribonucleoside 5'-triphosphate = RNA(n+1) + diphosphate</text>
        <dbReference type="Rhea" id="RHEA:21248"/>
        <dbReference type="Rhea" id="RHEA-COMP:14527"/>
        <dbReference type="Rhea" id="RHEA-COMP:17342"/>
        <dbReference type="ChEBI" id="CHEBI:33019"/>
        <dbReference type="ChEBI" id="CHEBI:61557"/>
        <dbReference type="ChEBI" id="CHEBI:140395"/>
        <dbReference type="EC" id="2.7.7.6"/>
    </reaction>
</comment>
<dbReference type="InterPro" id="IPR044893">
    <property type="entry name" value="RNA_pol_Rpb1_clamp_domain"/>
</dbReference>
<feature type="compositionally biased region" description="Acidic residues" evidence="15">
    <location>
        <begin position="1446"/>
        <end position="1459"/>
    </location>
</feature>
<dbReference type="InterPro" id="IPR042102">
    <property type="entry name" value="RNA_pol_Rpb1_3_sf"/>
</dbReference>
<dbReference type="SUPFAM" id="SSF64484">
    <property type="entry name" value="beta and beta-prime subunits of DNA dependent RNA-polymerase"/>
    <property type="match status" value="1"/>
</dbReference>
<dbReference type="GO" id="GO:0005736">
    <property type="term" value="C:RNA polymerase I complex"/>
    <property type="evidence" value="ECO:0007669"/>
    <property type="project" value="TreeGrafter"/>
</dbReference>
<evidence type="ECO:0000256" key="14">
    <source>
        <dbReference type="RuleBase" id="RU004279"/>
    </source>
</evidence>
<dbReference type="InterPro" id="IPR007083">
    <property type="entry name" value="RNA_pol_Rpb1_4"/>
</dbReference>
<dbReference type="Gene3D" id="6.10.250.2940">
    <property type="match status" value="1"/>
</dbReference>
<dbReference type="FunFam" id="1.10.274.100:FF:000006">
    <property type="entry name" value="DNA-directed RNA polymerase subunit"/>
    <property type="match status" value="1"/>
</dbReference>
<evidence type="ECO:0000256" key="3">
    <source>
        <dbReference type="ARBA" id="ARBA00011251"/>
    </source>
</evidence>
<dbReference type="Pfam" id="PF04998">
    <property type="entry name" value="RNA_pol_Rpb1_5"/>
    <property type="match status" value="2"/>
</dbReference>
<dbReference type="InterPro" id="IPR000722">
    <property type="entry name" value="RNA_pol_asu"/>
</dbReference>
<comment type="function">
    <text evidence="13">DNA-dependent RNA polymerase catalyzes the transcription of DNA into RNA using the four ribonucleoside triphosphates as substrates. Largest and catalytic core component of RNA polymerase I which synthesizes ribosomal RNA precursors. Forms the polymerase active center together with the second largest subunit. A single stranded DNA template strand of the promoter is positioned within the central active site cleft of Pol I. A bridging helix emanates from RPA1 and crosses the cleft near the catalytic site and is thought to promote translocation of Pol I by acting as a ratchet that moves the RNA-DNA hybrid through the active site by switching from straight to bent conformations at each step of nucleotide addition.</text>
</comment>
<dbReference type="PANTHER" id="PTHR19376:SF11">
    <property type="entry name" value="DNA-DIRECTED RNA POLYMERASE I SUBUNIT RPA1"/>
    <property type="match status" value="1"/>
</dbReference>
<dbReference type="Gene3D" id="1.10.357.120">
    <property type="match status" value="1"/>
</dbReference>
<dbReference type="InterPro" id="IPR006592">
    <property type="entry name" value="RNA_pol_N"/>
</dbReference>
<organism evidence="17">
    <name type="scientific">Phaffia rhodozyma</name>
    <name type="common">Yeast</name>
    <name type="synonym">Xanthophyllomyces dendrorhous</name>
    <dbReference type="NCBI Taxonomy" id="264483"/>
    <lineage>
        <taxon>Eukaryota</taxon>
        <taxon>Fungi</taxon>
        <taxon>Dikarya</taxon>
        <taxon>Basidiomycota</taxon>
        <taxon>Agaricomycotina</taxon>
        <taxon>Tremellomycetes</taxon>
        <taxon>Cystofilobasidiales</taxon>
        <taxon>Mrakiaceae</taxon>
        <taxon>Phaffia</taxon>
    </lineage>
</organism>
<evidence type="ECO:0000256" key="9">
    <source>
        <dbReference type="ARBA" id="ARBA00022842"/>
    </source>
</evidence>
<keyword evidence="8" id="KW-0862">Zinc</keyword>
<dbReference type="InterPro" id="IPR047107">
    <property type="entry name" value="DNA-dir_RNA_pol1_lsu_C"/>
</dbReference>
<dbReference type="InterPro" id="IPR007080">
    <property type="entry name" value="RNA_pol_Rpb1_1"/>
</dbReference>
<keyword evidence="6 14" id="KW-0548">Nucleotidyltransferase</keyword>
<dbReference type="FunFam" id="3.30.1490.180:FF:000003">
    <property type="entry name" value="DNA-directed RNA polymerase subunit"/>
    <property type="match status" value="1"/>
</dbReference>
<dbReference type="EMBL" id="LN483249">
    <property type="protein sequence ID" value="CDZ97905.1"/>
    <property type="molecule type" value="Genomic_DNA"/>
</dbReference>
<dbReference type="InterPro" id="IPR007081">
    <property type="entry name" value="RNA_pol_Rpb1_5"/>
</dbReference>
<dbReference type="Pfam" id="PF04983">
    <property type="entry name" value="RNA_pol_Rpb1_3"/>
    <property type="match status" value="1"/>
</dbReference>
<keyword evidence="11" id="KW-0539">Nucleus</keyword>
<keyword evidence="4 14" id="KW-0240">DNA-directed RNA polymerase</keyword>
<evidence type="ECO:0000256" key="2">
    <source>
        <dbReference type="ARBA" id="ARBA00006460"/>
    </source>
</evidence>
<dbReference type="FunFam" id="1.10.150.390:FF:000005">
    <property type="entry name" value="DNA-directed RNA polymerase subunit"/>
    <property type="match status" value="1"/>
</dbReference>
<comment type="subunit">
    <text evidence="3">Component of the RNA polymerase I (Pol I) complex consisting of at least 13 subunits.</text>
</comment>
<comment type="subcellular location">
    <subcellularLocation>
        <location evidence="1">Nucleus</location>
    </subcellularLocation>
</comment>
<feature type="region of interest" description="Disordered" evidence="15">
    <location>
        <begin position="149"/>
        <end position="169"/>
    </location>
</feature>
<dbReference type="InterPro" id="IPR038120">
    <property type="entry name" value="Rpb1_funnel_sf"/>
</dbReference>
<dbReference type="Pfam" id="PF04997">
    <property type="entry name" value="RNA_pol_Rpb1_1"/>
    <property type="match status" value="1"/>
</dbReference>
<keyword evidence="5 14" id="KW-0808">Transferase</keyword>
<feature type="region of interest" description="Disordered" evidence="15">
    <location>
        <begin position="287"/>
        <end position="340"/>
    </location>
</feature>
<evidence type="ECO:0000256" key="7">
    <source>
        <dbReference type="ARBA" id="ARBA00022723"/>
    </source>
</evidence>
<name>A0A0F7SHN3_PHARH</name>
<dbReference type="FunFam" id="2.40.40.20:FF:000019">
    <property type="entry name" value="DNA-directed RNA polymerase II subunit RPB1"/>
    <property type="match status" value="1"/>
</dbReference>
<evidence type="ECO:0000256" key="4">
    <source>
        <dbReference type="ARBA" id="ARBA00022478"/>
    </source>
</evidence>
<evidence type="ECO:0000256" key="12">
    <source>
        <dbReference type="ARBA" id="ARBA00048552"/>
    </source>
</evidence>
<accession>A0A0F7SHN3</accession>
<dbReference type="GO" id="GO:0003677">
    <property type="term" value="F:DNA binding"/>
    <property type="evidence" value="ECO:0007669"/>
    <property type="project" value="InterPro"/>
</dbReference>
<keyword evidence="7" id="KW-0479">Metal-binding</keyword>
<sequence>MDISRSLPSTPQSISFSFLSTEDIQRISVKQIVNPILFDNLSRPTIGGLYDPALGPMEKGDVCSTCRLTSFDCPGHFGHITLSTPVYHPLFFTQCYNLIRQTCMFCHKLRNPAAEISRFVGRLTLLDHGLLSEAIQLGNMHAVVVAPNEKGKSTADDSESEDGEQGKVSETEPMFIKRVEEFVRASLATVKAPSSGNKRDAYKDDLVYNERKKLISEFSKRGYKKCHSCKAFAHTYRKEGSTKIIEYELGAKNDAIHAATGKVRPNVLQIERYIANRKSGAIIHDDAGYQVGPSTGKGAGSDSESEAEEANEDIEMEDEEAQLERAKEAGSKKRKERVMSSEEARAHLRMLFKNEPLITSLIYGGHGPFTKKTVTSTAPSAKLIPAYKALPPASADMFFMSLVPVPPTRFRPASKMGDLTFENSQNDYLNKILQTSYRIRDLTAQLTAGTSKPKAGETVGLLMDLEERTRVYGLLLGALVQLQIDVNSFIDSSKNPTIIRGGGPPPNGVKQVLEKKEGLFRKHMMGKRVNYAARSVISPDINLETNEIGVPPVFAIKLTFPEPVTIHNINQMRQAVINGPSTYPGASMIVNEDGTRIALDRMTLEQRTALANQLLTPQEGSYSLAQGGLSTRTQVINKKVFRHLRDGDILLLNRQPTLHKPSMMAHKARVLLGEKTIRMHYANCNSYNADFDGDEMNIHFAQSQTARAEAYNIANTDNQYLVPTSGQPLRGLIQDHVVAGTWMCSKGSFFTREQYHQLLYGALRTEEDYCSSGKIVTVPPTIWKPQPLWTGKQLITTLLLNIKPLNAKGLNLESKNKVKNELWGPHSKDNDVLFMDGELLIGILDKSQFGASSYGLVHSCFEVYGAETAGKVLSVLSRLFTKYLQHDAFSCRMDDLVLTAAGENERKELLSQIDADGKKVAISYVGLGEDADPEDPDVKHNLQIRLEEILRDDRLMAGLDNVMQARFGQTTTKVNATLNPHRLVKPFPHNNMQMMTVSGAKGSATNATMISSVLGQQSLEGRRVPTMVSGKTLPSFKPFETAARAGGYVANRFLTGIRPQEYYFHCMSGREGLIDTAVKTSRSGYLQRCLIKHLEGIRVHYDHTVRDSDSSVIQFHYGEDSLDVTKQAHLDPKQFAFNIANSESLLQRYDAAALNGRMDEETAVAHMKKAARKPRKYDPALSIYSPSLYFGSTGEKYAASVDEYIEKNPNNLIITKAKKGAEASKQSPWAIQKQKFKGMMNLRYIKAMIDPGEAVGLLAAQGVGEPSTQMTLNTFHLAGHGAANVTLGIPRLRELVMTASSKPKTPSMKLPIYDAVRDDDLNMFIKNTKKVTLSELVEKVTVTERLTNKTQSNGYSRSREYTVLLDLFPKEEYLEEHDLTPNQILEALPTSFAPHVRNEILRELKDVSKMMKNDLEGVGKGSAVRIPKGAVDENLDTSVEDKGEDAGDDAESDIGDGDADDVKRASKSKEMTSYEDDDESGSEPDLDDIEGAFPADEDEGEAAAAAAAENHAAMSARYEEIQTQFITVAKYVSSFSFDRKEGRSCEFQISFPGDSQKLLIVDVMERCCRKAVIHQVPDISRAIRLRTGSGDDEAWEHGKRTLLTEGSNFQAMWEHANELVDLNYIRSNDIAAILHTYGVEAARASIIREVSGVFGVYAITINFRHLSLIADYMTHEGGYKPFNRTGISSKSSPLLKASFETTMAFLSEATLHGDFDDLKSPSANIVMGKPSVNGTAVFDILTPVDAFVQAEA</sequence>
<evidence type="ECO:0000259" key="16">
    <source>
        <dbReference type="SMART" id="SM00663"/>
    </source>
</evidence>
<dbReference type="Pfam" id="PF00623">
    <property type="entry name" value="RNA_pol_Rpb1_2"/>
    <property type="match status" value="1"/>
</dbReference>
<dbReference type="CDD" id="cd01435">
    <property type="entry name" value="RNAP_I_RPA1_N"/>
    <property type="match status" value="1"/>
</dbReference>
<evidence type="ECO:0000256" key="1">
    <source>
        <dbReference type="ARBA" id="ARBA00004123"/>
    </source>
</evidence>
<dbReference type="FunFam" id="4.10.860.120:FF:000006">
    <property type="entry name" value="DNA-directed RNA polymerase subunit"/>
    <property type="match status" value="1"/>
</dbReference>
<dbReference type="Gene3D" id="1.10.150.390">
    <property type="match status" value="1"/>
</dbReference>
<dbReference type="GO" id="GO:0006351">
    <property type="term" value="P:DNA-templated transcription"/>
    <property type="evidence" value="ECO:0007669"/>
    <property type="project" value="InterPro"/>
</dbReference>